<keyword evidence="1" id="KW-0479">Metal-binding</keyword>
<feature type="non-terminal residue" evidence="7">
    <location>
        <position position="158"/>
    </location>
</feature>
<dbReference type="SUPFAM" id="SSF57850">
    <property type="entry name" value="RING/U-box"/>
    <property type="match status" value="1"/>
</dbReference>
<evidence type="ECO:0000256" key="1">
    <source>
        <dbReference type="ARBA" id="ARBA00022723"/>
    </source>
</evidence>
<dbReference type="GO" id="GO:0008270">
    <property type="term" value="F:zinc ion binding"/>
    <property type="evidence" value="ECO:0007669"/>
    <property type="project" value="UniProtKB-KW"/>
</dbReference>
<dbReference type="InterPro" id="IPR027370">
    <property type="entry name" value="Znf-RING_euk"/>
</dbReference>
<evidence type="ECO:0000256" key="2">
    <source>
        <dbReference type="ARBA" id="ARBA00022771"/>
    </source>
</evidence>
<feature type="domain" description="RING-type" evidence="5">
    <location>
        <begin position="38"/>
        <end position="101"/>
    </location>
</feature>
<dbReference type="InterPro" id="IPR017907">
    <property type="entry name" value="Znf_RING_CS"/>
</dbReference>
<reference evidence="7" key="1">
    <citation type="submission" date="2025-08" db="UniProtKB">
        <authorList>
            <consortium name="RefSeq"/>
        </authorList>
    </citation>
    <scope>IDENTIFICATION</scope>
    <source>
        <tissue evidence="7">Whole organism</tissue>
    </source>
</reference>
<evidence type="ECO:0000256" key="3">
    <source>
        <dbReference type="ARBA" id="ARBA00022833"/>
    </source>
</evidence>
<dbReference type="KEGG" id="hazt:108679075"/>
<sequence>MAEESLIASPLACAQQSFHTFNSGPSSSGKQSGRQLECRVCEESFSLGGDKVPRLLFCGHTLCHSCLLRLPMTSAADEASSSSSTTSAAVVNSVICCPFDRQPTPIDNNGVWGLKKNFALLEVLERSNGASEQQAGGQQPLLSPDLLRRQPVACSVGL</sequence>
<dbReference type="PANTHER" id="PTHR47156">
    <property type="entry name" value="PROTEIN CBG20824"/>
    <property type="match status" value="1"/>
</dbReference>
<name>A0A8B7PCV7_HYAAZ</name>
<dbReference type="RefSeq" id="XP_018023086.1">
    <property type="nucleotide sequence ID" value="XM_018167597.1"/>
</dbReference>
<dbReference type="InterPro" id="IPR013083">
    <property type="entry name" value="Znf_RING/FYVE/PHD"/>
</dbReference>
<accession>A0A8B7PCV7</accession>
<protein>
    <submittedName>
        <fullName evidence="7">E3 ubiquitin-protein ligase TRIM23</fullName>
    </submittedName>
</protein>
<dbReference type="PANTHER" id="PTHR47156:SF10">
    <property type="entry name" value="E3 UBIQUITIN-PROTEIN LIGASE TRIM-21-RELATED"/>
    <property type="match status" value="1"/>
</dbReference>
<keyword evidence="3" id="KW-0862">Zinc</keyword>
<dbReference type="InterPro" id="IPR001841">
    <property type="entry name" value="Znf_RING"/>
</dbReference>
<evidence type="ECO:0000256" key="4">
    <source>
        <dbReference type="PROSITE-ProRule" id="PRU00175"/>
    </source>
</evidence>
<evidence type="ECO:0000313" key="7">
    <source>
        <dbReference type="RefSeq" id="XP_018023086.1"/>
    </source>
</evidence>
<evidence type="ECO:0000313" key="6">
    <source>
        <dbReference type="Proteomes" id="UP000694843"/>
    </source>
</evidence>
<dbReference type="InterPro" id="IPR052667">
    <property type="entry name" value="E3_ubiquitin-ligase_RING"/>
</dbReference>
<dbReference type="GeneID" id="108679075"/>
<dbReference type="SMART" id="SM00184">
    <property type="entry name" value="RING"/>
    <property type="match status" value="1"/>
</dbReference>
<gene>
    <name evidence="7" type="primary">LOC108679075</name>
</gene>
<evidence type="ECO:0000259" key="5">
    <source>
        <dbReference type="PROSITE" id="PS50089"/>
    </source>
</evidence>
<organism evidence="6 7">
    <name type="scientific">Hyalella azteca</name>
    <name type="common">Amphipod</name>
    <dbReference type="NCBI Taxonomy" id="294128"/>
    <lineage>
        <taxon>Eukaryota</taxon>
        <taxon>Metazoa</taxon>
        <taxon>Ecdysozoa</taxon>
        <taxon>Arthropoda</taxon>
        <taxon>Crustacea</taxon>
        <taxon>Multicrustacea</taxon>
        <taxon>Malacostraca</taxon>
        <taxon>Eumalacostraca</taxon>
        <taxon>Peracarida</taxon>
        <taxon>Amphipoda</taxon>
        <taxon>Senticaudata</taxon>
        <taxon>Talitrida</taxon>
        <taxon>Talitroidea</taxon>
        <taxon>Hyalellidae</taxon>
        <taxon>Hyalella</taxon>
    </lineage>
</organism>
<dbReference type="AlphaFoldDB" id="A0A8B7PCV7"/>
<dbReference type="Pfam" id="PF13445">
    <property type="entry name" value="zf-RING_UBOX"/>
    <property type="match status" value="1"/>
</dbReference>
<dbReference type="PROSITE" id="PS00518">
    <property type="entry name" value="ZF_RING_1"/>
    <property type="match status" value="1"/>
</dbReference>
<proteinExistence type="predicted"/>
<dbReference type="OrthoDB" id="2011769at2759"/>
<dbReference type="Gene3D" id="3.30.40.10">
    <property type="entry name" value="Zinc/RING finger domain, C3HC4 (zinc finger)"/>
    <property type="match status" value="1"/>
</dbReference>
<keyword evidence="6" id="KW-1185">Reference proteome</keyword>
<dbReference type="PROSITE" id="PS50089">
    <property type="entry name" value="ZF_RING_2"/>
    <property type="match status" value="1"/>
</dbReference>
<keyword evidence="2 4" id="KW-0863">Zinc-finger</keyword>
<dbReference type="Proteomes" id="UP000694843">
    <property type="component" value="Unplaced"/>
</dbReference>